<keyword evidence="1" id="KW-1185">Reference proteome</keyword>
<accession>A0A7E4UST3</accession>
<dbReference type="Proteomes" id="UP000492821">
    <property type="component" value="Unassembled WGS sequence"/>
</dbReference>
<protein>
    <submittedName>
        <fullName evidence="2">Uncharacterized protein</fullName>
    </submittedName>
</protein>
<name>A0A7E4UST3_PANRE</name>
<organism evidence="1 2">
    <name type="scientific">Panagrellus redivivus</name>
    <name type="common">Microworm</name>
    <dbReference type="NCBI Taxonomy" id="6233"/>
    <lineage>
        <taxon>Eukaryota</taxon>
        <taxon>Metazoa</taxon>
        <taxon>Ecdysozoa</taxon>
        <taxon>Nematoda</taxon>
        <taxon>Chromadorea</taxon>
        <taxon>Rhabditida</taxon>
        <taxon>Tylenchina</taxon>
        <taxon>Panagrolaimomorpha</taxon>
        <taxon>Panagrolaimoidea</taxon>
        <taxon>Panagrolaimidae</taxon>
        <taxon>Panagrellus</taxon>
    </lineage>
</organism>
<dbReference type="WBParaSite" id="Pan_g12418.t1">
    <property type="protein sequence ID" value="Pan_g12418.t1"/>
    <property type="gene ID" value="Pan_g12418"/>
</dbReference>
<evidence type="ECO:0000313" key="2">
    <source>
        <dbReference type="WBParaSite" id="Pan_g12418.t1"/>
    </source>
</evidence>
<reference evidence="1" key="1">
    <citation type="journal article" date="2013" name="Genetics">
        <title>The draft genome and transcriptome of Panagrellus redivivus are shaped by the harsh demands of a free-living lifestyle.</title>
        <authorList>
            <person name="Srinivasan J."/>
            <person name="Dillman A.R."/>
            <person name="Macchietto M.G."/>
            <person name="Heikkinen L."/>
            <person name="Lakso M."/>
            <person name="Fracchia K.M."/>
            <person name="Antoshechkin I."/>
            <person name="Mortazavi A."/>
            <person name="Wong G."/>
            <person name="Sternberg P.W."/>
        </authorList>
    </citation>
    <scope>NUCLEOTIDE SEQUENCE [LARGE SCALE GENOMIC DNA]</scope>
    <source>
        <strain evidence="1">MT8872</strain>
    </source>
</reference>
<reference evidence="2" key="2">
    <citation type="submission" date="2020-10" db="UniProtKB">
        <authorList>
            <consortium name="WormBaseParasite"/>
        </authorList>
    </citation>
    <scope>IDENTIFICATION</scope>
</reference>
<proteinExistence type="predicted"/>
<dbReference type="AlphaFoldDB" id="A0A7E4UST3"/>
<evidence type="ECO:0000313" key="1">
    <source>
        <dbReference type="Proteomes" id="UP000492821"/>
    </source>
</evidence>
<sequence>MEIKTAMSSLKTHLLYEALDIAFQEVKDYFDKYRRLKNTCFWGLYNTPQTLCAFAISSSVSYRIMAYSLKYFATGVEERGDRFECFAPLGEDRRFCVLRFSPKHYIRALMSLAGSYCTYIRQFDYCYQNNGFTDAFYDGLALNEVIDINVVSYDAKLFRAYMKGRKSLEHLVFYTGDHYCSLFDVGDVVVQWVDISSLYKSFNAASFAPLARMKIVHLEITPYILYHDVMATDIFRNGMPQLKFLKRLHYHCPIGILPVIEMLQRYHIEEMVFDDVRLLCMSLPLHWHARVLRRTVETLWKAVVDNRGTKIVVHCSDYNIGEQLCEYTSNATLINNLITLLPEFIISSTRDAVFCELHRTLGSKSLTIKFKFFVTSWSILYY</sequence>